<dbReference type="GO" id="GO:0001817">
    <property type="term" value="P:regulation of cytokine production"/>
    <property type="evidence" value="ECO:0007669"/>
    <property type="project" value="TreeGrafter"/>
</dbReference>
<dbReference type="Pfam" id="PF07686">
    <property type="entry name" value="V-set"/>
    <property type="match status" value="1"/>
</dbReference>
<feature type="signal peptide" evidence="9">
    <location>
        <begin position="1"/>
        <end position="20"/>
    </location>
</feature>
<feature type="region of interest" description="Disordered" evidence="7">
    <location>
        <begin position="198"/>
        <end position="219"/>
    </location>
</feature>
<dbReference type="InterPro" id="IPR036179">
    <property type="entry name" value="Ig-like_dom_sf"/>
</dbReference>
<evidence type="ECO:0000256" key="2">
    <source>
        <dbReference type="ARBA" id="ARBA00022729"/>
    </source>
</evidence>
<keyword evidence="8" id="KW-0812">Transmembrane</keyword>
<dbReference type="InterPro" id="IPR003599">
    <property type="entry name" value="Ig_sub"/>
</dbReference>
<feature type="compositionally biased region" description="Basic and acidic residues" evidence="7">
    <location>
        <begin position="198"/>
        <end position="209"/>
    </location>
</feature>
<evidence type="ECO:0000259" key="10">
    <source>
        <dbReference type="PROSITE" id="PS50835"/>
    </source>
</evidence>
<evidence type="ECO:0000256" key="6">
    <source>
        <dbReference type="ARBA" id="ARBA00023319"/>
    </source>
</evidence>
<evidence type="ECO:0000256" key="5">
    <source>
        <dbReference type="ARBA" id="ARBA00023180"/>
    </source>
</evidence>
<keyword evidence="2 9" id="KW-0732">Signal</keyword>
<dbReference type="SMART" id="SM00406">
    <property type="entry name" value="IGv"/>
    <property type="match status" value="1"/>
</dbReference>
<protein>
    <recommendedName>
        <fullName evidence="10">Ig-like domain-containing protein</fullName>
    </recommendedName>
</protein>
<dbReference type="AlphaFoldDB" id="A0AA88IQ06"/>
<comment type="caution">
    <text evidence="11">The sequence shown here is derived from an EMBL/GenBank/DDBJ whole genome shotgun (WGS) entry which is preliminary data.</text>
</comment>
<dbReference type="InterPro" id="IPR013783">
    <property type="entry name" value="Ig-like_fold"/>
</dbReference>
<keyword evidence="6" id="KW-0393">Immunoglobulin domain</keyword>
<feature type="transmembrane region" description="Helical" evidence="8">
    <location>
        <begin position="163"/>
        <end position="184"/>
    </location>
</feature>
<reference evidence="11" key="1">
    <citation type="submission" date="2023-07" db="EMBL/GenBank/DDBJ databases">
        <title>Chromosome-level Genome Assembly of Striped Snakehead (Channa striata).</title>
        <authorList>
            <person name="Liu H."/>
        </authorList>
    </citation>
    <scope>NUCLEOTIDE SEQUENCE</scope>
    <source>
        <strain evidence="11">Gz</strain>
        <tissue evidence="11">Muscle</tissue>
    </source>
</reference>
<feature type="domain" description="Ig-like" evidence="10">
    <location>
        <begin position="23"/>
        <end position="125"/>
    </location>
</feature>
<evidence type="ECO:0000256" key="7">
    <source>
        <dbReference type="SAM" id="MobiDB-lite"/>
    </source>
</evidence>
<keyword evidence="3 8" id="KW-0472">Membrane</keyword>
<dbReference type="PROSITE" id="PS50835">
    <property type="entry name" value="IG_LIKE"/>
    <property type="match status" value="1"/>
</dbReference>
<dbReference type="Gene3D" id="2.60.40.10">
    <property type="entry name" value="Immunoglobulins"/>
    <property type="match status" value="1"/>
</dbReference>
<evidence type="ECO:0000256" key="9">
    <source>
        <dbReference type="SAM" id="SignalP"/>
    </source>
</evidence>
<accession>A0AA88IQ06</accession>
<dbReference type="GO" id="GO:0050852">
    <property type="term" value="P:T cell receptor signaling pathway"/>
    <property type="evidence" value="ECO:0007669"/>
    <property type="project" value="TreeGrafter"/>
</dbReference>
<evidence type="ECO:0000256" key="3">
    <source>
        <dbReference type="ARBA" id="ARBA00023136"/>
    </source>
</evidence>
<keyword evidence="12" id="KW-1185">Reference proteome</keyword>
<dbReference type="InterPro" id="IPR050504">
    <property type="entry name" value="IgSF_BTN/MOG"/>
</dbReference>
<evidence type="ECO:0000256" key="4">
    <source>
        <dbReference type="ARBA" id="ARBA00023157"/>
    </source>
</evidence>
<dbReference type="FunFam" id="2.60.40.10:FF:000142">
    <property type="entry name" value="V-set domain-containing T-cell activation inhibitor 1"/>
    <property type="match status" value="1"/>
</dbReference>
<organism evidence="11 12">
    <name type="scientific">Channa striata</name>
    <name type="common">Snakehead murrel</name>
    <name type="synonym">Ophicephalus striatus</name>
    <dbReference type="NCBI Taxonomy" id="64152"/>
    <lineage>
        <taxon>Eukaryota</taxon>
        <taxon>Metazoa</taxon>
        <taxon>Chordata</taxon>
        <taxon>Craniata</taxon>
        <taxon>Vertebrata</taxon>
        <taxon>Euteleostomi</taxon>
        <taxon>Actinopterygii</taxon>
        <taxon>Neopterygii</taxon>
        <taxon>Teleostei</taxon>
        <taxon>Neoteleostei</taxon>
        <taxon>Acanthomorphata</taxon>
        <taxon>Anabantaria</taxon>
        <taxon>Anabantiformes</taxon>
        <taxon>Channoidei</taxon>
        <taxon>Channidae</taxon>
        <taxon>Channa</taxon>
    </lineage>
</organism>
<gene>
    <name evidence="11" type="ORF">Q5P01_025687</name>
</gene>
<comment type="subcellular location">
    <subcellularLocation>
        <location evidence="1">Membrane</location>
    </subcellularLocation>
</comment>
<evidence type="ECO:0000256" key="8">
    <source>
        <dbReference type="SAM" id="Phobius"/>
    </source>
</evidence>
<dbReference type="SMART" id="SM00409">
    <property type="entry name" value="IG"/>
    <property type="match status" value="1"/>
</dbReference>
<dbReference type="SUPFAM" id="SSF48726">
    <property type="entry name" value="Immunoglobulin"/>
    <property type="match status" value="1"/>
</dbReference>
<proteinExistence type="predicted"/>
<dbReference type="PANTHER" id="PTHR24100">
    <property type="entry name" value="BUTYROPHILIN"/>
    <property type="match status" value="1"/>
</dbReference>
<sequence length="219" mass="24852">MRTVSIGVLVVLLFAQVATATCPFPDLIEAQEGQDVTLRCCVDPRMNVKNRTVEWKRMDINAIVHVYRHRKDDGALQVERYRGRTTLDYEDLSRGILTLRISSTQLSDSGKYRCSVPRQSASFITLQVKNQQDMNRKDEFSTVRPQLENVTLPNNPDAERKDVGGVVIGVCEGLIVLSVFALLVKREHIKKCWRPGRETQPDVEKENDLQLKPLTSSGR</sequence>
<keyword evidence="8" id="KW-1133">Transmembrane helix</keyword>
<name>A0AA88IQ06_CHASR</name>
<keyword evidence="5" id="KW-0325">Glycoprotein</keyword>
<evidence type="ECO:0000313" key="12">
    <source>
        <dbReference type="Proteomes" id="UP001187415"/>
    </source>
</evidence>
<dbReference type="GO" id="GO:0005102">
    <property type="term" value="F:signaling receptor binding"/>
    <property type="evidence" value="ECO:0007669"/>
    <property type="project" value="TreeGrafter"/>
</dbReference>
<dbReference type="GO" id="GO:0009897">
    <property type="term" value="C:external side of plasma membrane"/>
    <property type="evidence" value="ECO:0007669"/>
    <property type="project" value="TreeGrafter"/>
</dbReference>
<dbReference type="GO" id="GO:1903037">
    <property type="term" value="P:regulation of leukocyte cell-cell adhesion"/>
    <property type="evidence" value="ECO:0007669"/>
    <property type="project" value="UniProtKB-ARBA"/>
</dbReference>
<feature type="chain" id="PRO_5041634364" description="Ig-like domain-containing protein" evidence="9">
    <location>
        <begin position="21"/>
        <end position="219"/>
    </location>
</feature>
<dbReference type="InterPro" id="IPR007110">
    <property type="entry name" value="Ig-like_dom"/>
</dbReference>
<dbReference type="GO" id="GO:0050863">
    <property type="term" value="P:regulation of T cell activation"/>
    <property type="evidence" value="ECO:0007669"/>
    <property type="project" value="UniProtKB-ARBA"/>
</dbReference>
<dbReference type="PANTHER" id="PTHR24100:SF151">
    <property type="entry name" value="ICOS LIGAND"/>
    <property type="match status" value="1"/>
</dbReference>
<evidence type="ECO:0000313" key="11">
    <source>
        <dbReference type="EMBL" id="KAK2817496.1"/>
    </source>
</evidence>
<dbReference type="InterPro" id="IPR013106">
    <property type="entry name" value="Ig_V-set"/>
</dbReference>
<keyword evidence="4" id="KW-1015">Disulfide bond</keyword>
<dbReference type="Proteomes" id="UP001187415">
    <property type="component" value="Unassembled WGS sequence"/>
</dbReference>
<dbReference type="EMBL" id="JAUPFM010000021">
    <property type="protein sequence ID" value="KAK2817496.1"/>
    <property type="molecule type" value="Genomic_DNA"/>
</dbReference>
<evidence type="ECO:0000256" key="1">
    <source>
        <dbReference type="ARBA" id="ARBA00004370"/>
    </source>
</evidence>